<dbReference type="PRINTS" id="PR00111">
    <property type="entry name" value="ABHYDROLASE"/>
</dbReference>
<dbReference type="NCBIfam" id="TIGR02427">
    <property type="entry name" value="protocat_pcaD"/>
    <property type="match status" value="1"/>
</dbReference>
<dbReference type="OrthoDB" id="9793083at2"/>
<protein>
    <submittedName>
        <fullName evidence="3">4-carboxymuconolactone decarboxylase</fullName>
    </submittedName>
</protein>
<gene>
    <name evidence="3" type="ORF">SAMN02982931_03101</name>
</gene>
<dbReference type="STRING" id="665467.SAMN02982931_03101"/>
<evidence type="ECO:0000313" key="4">
    <source>
        <dbReference type="Proteomes" id="UP000199071"/>
    </source>
</evidence>
<dbReference type="Gene3D" id="3.40.50.1820">
    <property type="entry name" value="alpha/beta hydrolase"/>
    <property type="match status" value="1"/>
</dbReference>
<organism evidence="3 4">
    <name type="scientific">Bauldia litoralis</name>
    <dbReference type="NCBI Taxonomy" id="665467"/>
    <lineage>
        <taxon>Bacteria</taxon>
        <taxon>Pseudomonadati</taxon>
        <taxon>Pseudomonadota</taxon>
        <taxon>Alphaproteobacteria</taxon>
        <taxon>Hyphomicrobiales</taxon>
        <taxon>Kaistiaceae</taxon>
        <taxon>Bauldia</taxon>
    </lineage>
</organism>
<dbReference type="GO" id="GO:0042952">
    <property type="term" value="P:beta-ketoadipate pathway"/>
    <property type="evidence" value="ECO:0007669"/>
    <property type="project" value="InterPro"/>
</dbReference>
<dbReference type="PANTHER" id="PTHR43433">
    <property type="entry name" value="HYDROLASE, ALPHA/BETA FOLD FAMILY PROTEIN"/>
    <property type="match status" value="1"/>
</dbReference>
<dbReference type="GO" id="GO:0004806">
    <property type="term" value="F:triacylglycerol lipase activity"/>
    <property type="evidence" value="ECO:0007669"/>
    <property type="project" value="TreeGrafter"/>
</dbReference>
<name>A0A1G6D745_9HYPH</name>
<sequence length="396" mass="42919">MPTLLANGIEHFYESSGPANAPVVVFAHSVGCSLEIWEAQVAALGDRYRCIRYDIRGHGRSAAVDVPTNIDDLAADLGGLLDALEIERAHITGLSIGGMLGQAFAVAHPERVKSLMLVSTTALLPTREFWATRAATVRADGMASVFDAVIPRWFTPDFIDREPAIIDGFRQRFAATDVAGYARCCEAIGGMDLRERIGAIAAPTLIVVGADDPATPPAMSEDLRQRIPHAEMVVLPDASHIVSVESPDAVTAQLAAFLARHEPDAPNSAFVRGLATRREVLGDAYVERSLARAGAFAMPWQDFITRHAWNDVWGDPTLPRKTRSLLTLAMMVALHREEEFKIHLKPALGNGVSLEELRAMILQTGIYAGIPAGNAAIRWVRDELGDEIAAFEARSD</sequence>
<dbReference type="PANTHER" id="PTHR43433:SF5">
    <property type="entry name" value="AB HYDROLASE-1 DOMAIN-CONTAINING PROTEIN"/>
    <property type="match status" value="1"/>
</dbReference>
<dbReference type="EMBL" id="FMXQ01000006">
    <property type="protein sequence ID" value="SDB40920.1"/>
    <property type="molecule type" value="Genomic_DNA"/>
</dbReference>
<dbReference type="InterPro" id="IPR000073">
    <property type="entry name" value="AB_hydrolase_1"/>
</dbReference>
<feature type="domain" description="Carboxymuconolactone decarboxylase-like" evidence="1">
    <location>
        <begin position="300"/>
        <end position="381"/>
    </location>
</feature>
<reference evidence="3 4" key="1">
    <citation type="submission" date="2016-10" db="EMBL/GenBank/DDBJ databases">
        <authorList>
            <person name="de Groot N.N."/>
        </authorList>
    </citation>
    <scope>NUCLEOTIDE SEQUENCE [LARGE SCALE GENOMIC DNA]</scope>
    <source>
        <strain evidence="3 4">ATCC 35022</strain>
    </source>
</reference>
<evidence type="ECO:0000313" key="3">
    <source>
        <dbReference type="EMBL" id="SDB40920.1"/>
    </source>
</evidence>
<dbReference type="GO" id="GO:0046503">
    <property type="term" value="P:glycerolipid catabolic process"/>
    <property type="evidence" value="ECO:0007669"/>
    <property type="project" value="TreeGrafter"/>
</dbReference>
<dbReference type="GO" id="GO:0051920">
    <property type="term" value="F:peroxiredoxin activity"/>
    <property type="evidence" value="ECO:0007669"/>
    <property type="project" value="InterPro"/>
</dbReference>
<dbReference type="InterPro" id="IPR003779">
    <property type="entry name" value="CMD-like"/>
</dbReference>
<dbReference type="InterPro" id="IPR026968">
    <property type="entry name" value="PcaD/CatD"/>
</dbReference>
<dbReference type="Pfam" id="PF12697">
    <property type="entry name" value="Abhydrolase_6"/>
    <property type="match status" value="1"/>
</dbReference>
<dbReference type="Pfam" id="PF02627">
    <property type="entry name" value="CMD"/>
    <property type="match status" value="1"/>
</dbReference>
<dbReference type="RefSeq" id="WP_090877537.1">
    <property type="nucleotide sequence ID" value="NZ_FMXQ01000006.1"/>
</dbReference>
<dbReference type="AlphaFoldDB" id="A0A1G6D745"/>
<accession>A0A1G6D745</accession>
<evidence type="ECO:0000259" key="1">
    <source>
        <dbReference type="Pfam" id="PF02627"/>
    </source>
</evidence>
<proteinExistence type="predicted"/>
<feature type="domain" description="AB hydrolase-1" evidence="2">
    <location>
        <begin position="24"/>
        <end position="251"/>
    </location>
</feature>
<evidence type="ECO:0000259" key="2">
    <source>
        <dbReference type="Pfam" id="PF12697"/>
    </source>
</evidence>
<dbReference type="InterPro" id="IPR029032">
    <property type="entry name" value="AhpD-like"/>
</dbReference>
<keyword evidence="4" id="KW-1185">Reference proteome</keyword>
<dbReference type="Gene3D" id="1.20.1290.10">
    <property type="entry name" value="AhpD-like"/>
    <property type="match status" value="1"/>
</dbReference>
<dbReference type="SUPFAM" id="SSF53474">
    <property type="entry name" value="alpha/beta-Hydrolases"/>
    <property type="match status" value="1"/>
</dbReference>
<dbReference type="GO" id="GO:0047570">
    <property type="term" value="F:3-oxoadipate enol-lactonase activity"/>
    <property type="evidence" value="ECO:0007669"/>
    <property type="project" value="InterPro"/>
</dbReference>
<dbReference type="InterPro" id="IPR029058">
    <property type="entry name" value="AB_hydrolase_fold"/>
</dbReference>
<dbReference type="InterPro" id="IPR050471">
    <property type="entry name" value="AB_hydrolase"/>
</dbReference>
<dbReference type="Proteomes" id="UP000199071">
    <property type="component" value="Unassembled WGS sequence"/>
</dbReference>
<dbReference type="SUPFAM" id="SSF69118">
    <property type="entry name" value="AhpD-like"/>
    <property type="match status" value="1"/>
</dbReference>